<dbReference type="SUPFAM" id="SSF51735">
    <property type="entry name" value="NAD(P)-binding Rossmann-fold domains"/>
    <property type="match status" value="1"/>
</dbReference>
<dbReference type="RefSeq" id="WP_175460132.1">
    <property type="nucleotide sequence ID" value="NZ_FNDT01000006.1"/>
</dbReference>
<sequence length="343" mass="36177">MRAAVLPGDKKVIVADREKPQPASHEVLVQTKASAICRSDMSLYYGNPIVGGGTAEKGDVIPGHEAAGVVVQVGSAVTGIAVGDRVAAHLAVGCGSCEYCAQGYTMLCPGWQCFGFDFPGGDADYFTIAARNALPLPEHMSFKAGAVLTDMIGSQYTVQKRLGVCGNKTVAVFGLGPMGSAAVLVAKAFGARVIAVDVLNARLDQALQLGAHESVNSSETDPVEAIRKMTNGRGVEVAIDCSGNPAGQNAALDAAAKLGAVAFVGESRSTEIKPSEQVIRKLLTVVGGWYFPLGDWQEILRFVDEKNINVEALISHEFSIEDAAEAFRAFDQRETEKAVFVWS</sequence>
<evidence type="ECO:0000256" key="3">
    <source>
        <dbReference type="ARBA" id="ARBA00022833"/>
    </source>
</evidence>
<comment type="similarity">
    <text evidence="5">Belongs to the zinc-containing alcohol dehydrogenase family.</text>
</comment>
<dbReference type="EMBL" id="FNDT01000006">
    <property type="protein sequence ID" value="SDI15167.1"/>
    <property type="molecule type" value="Genomic_DNA"/>
</dbReference>
<dbReference type="PROSITE" id="PS00059">
    <property type="entry name" value="ADH_ZINC"/>
    <property type="match status" value="1"/>
</dbReference>
<evidence type="ECO:0000256" key="1">
    <source>
        <dbReference type="ARBA" id="ARBA00001947"/>
    </source>
</evidence>
<keyword evidence="2 5" id="KW-0479">Metal-binding</keyword>
<keyword evidence="3 5" id="KW-0862">Zinc</keyword>
<comment type="cofactor">
    <cofactor evidence="1 5">
        <name>Zn(2+)</name>
        <dbReference type="ChEBI" id="CHEBI:29105"/>
    </cofactor>
</comment>
<dbReference type="Gene3D" id="3.90.180.10">
    <property type="entry name" value="Medium-chain alcohol dehydrogenases, catalytic domain"/>
    <property type="match status" value="1"/>
</dbReference>
<dbReference type="InterPro" id="IPR036291">
    <property type="entry name" value="NAD(P)-bd_dom_sf"/>
</dbReference>
<protein>
    <submittedName>
        <fullName evidence="7">Alcohol dehydrogenase, propanol-preferring</fullName>
    </submittedName>
</protein>
<dbReference type="InterPro" id="IPR013149">
    <property type="entry name" value="ADH-like_C"/>
</dbReference>
<dbReference type="InterPro" id="IPR002328">
    <property type="entry name" value="ADH_Zn_CS"/>
</dbReference>
<reference evidence="7 8" key="1">
    <citation type="submission" date="2016-10" db="EMBL/GenBank/DDBJ databases">
        <authorList>
            <person name="de Groot N.N."/>
        </authorList>
    </citation>
    <scope>NUCLEOTIDE SEQUENCE [LARGE SCALE GENOMIC DNA]</scope>
    <source>
        <strain evidence="7 8">NP_1H</strain>
    </source>
</reference>
<feature type="domain" description="Enoyl reductase (ER)" evidence="6">
    <location>
        <begin position="8"/>
        <end position="340"/>
    </location>
</feature>
<dbReference type="SUPFAM" id="SSF50129">
    <property type="entry name" value="GroES-like"/>
    <property type="match status" value="1"/>
</dbReference>
<gene>
    <name evidence="7" type="ORF">SAMN04488693_106177</name>
</gene>
<dbReference type="GO" id="GO:0016491">
    <property type="term" value="F:oxidoreductase activity"/>
    <property type="evidence" value="ECO:0007669"/>
    <property type="project" value="UniProtKB-KW"/>
</dbReference>
<evidence type="ECO:0000259" key="6">
    <source>
        <dbReference type="SMART" id="SM00829"/>
    </source>
</evidence>
<dbReference type="SMART" id="SM00829">
    <property type="entry name" value="PKS_ER"/>
    <property type="match status" value="1"/>
</dbReference>
<dbReference type="InterPro" id="IPR050129">
    <property type="entry name" value="Zn_alcohol_dh"/>
</dbReference>
<evidence type="ECO:0000256" key="4">
    <source>
        <dbReference type="ARBA" id="ARBA00023002"/>
    </source>
</evidence>
<dbReference type="Pfam" id="PF08240">
    <property type="entry name" value="ADH_N"/>
    <property type="match status" value="1"/>
</dbReference>
<evidence type="ECO:0000313" key="7">
    <source>
        <dbReference type="EMBL" id="SDI15167.1"/>
    </source>
</evidence>
<dbReference type="InterPro" id="IPR011032">
    <property type="entry name" value="GroES-like_sf"/>
</dbReference>
<accession>A0A1G8I8J7</accession>
<dbReference type="AlphaFoldDB" id="A0A1G8I8J7"/>
<keyword evidence="8" id="KW-1185">Reference proteome</keyword>
<evidence type="ECO:0000313" key="8">
    <source>
        <dbReference type="Proteomes" id="UP000199258"/>
    </source>
</evidence>
<dbReference type="InterPro" id="IPR013154">
    <property type="entry name" value="ADH-like_N"/>
</dbReference>
<dbReference type="InterPro" id="IPR020843">
    <property type="entry name" value="ER"/>
</dbReference>
<name>A0A1G8I8J7_9MICC</name>
<dbReference type="Gene3D" id="3.40.50.720">
    <property type="entry name" value="NAD(P)-binding Rossmann-like Domain"/>
    <property type="match status" value="1"/>
</dbReference>
<dbReference type="STRING" id="335973.SAMN04488693_106177"/>
<dbReference type="GO" id="GO:0008270">
    <property type="term" value="F:zinc ion binding"/>
    <property type="evidence" value="ECO:0007669"/>
    <property type="project" value="InterPro"/>
</dbReference>
<proteinExistence type="inferred from homology"/>
<dbReference type="Pfam" id="PF00107">
    <property type="entry name" value="ADH_zinc_N"/>
    <property type="match status" value="1"/>
</dbReference>
<organism evidence="7 8">
    <name type="scientific">Arthrobacter subterraneus</name>
    <dbReference type="NCBI Taxonomy" id="335973"/>
    <lineage>
        <taxon>Bacteria</taxon>
        <taxon>Bacillati</taxon>
        <taxon>Actinomycetota</taxon>
        <taxon>Actinomycetes</taxon>
        <taxon>Micrococcales</taxon>
        <taxon>Micrococcaceae</taxon>
        <taxon>Arthrobacter</taxon>
    </lineage>
</organism>
<dbReference type="PANTHER" id="PTHR43401">
    <property type="entry name" value="L-THREONINE 3-DEHYDROGENASE"/>
    <property type="match status" value="1"/>
</dbReference>
<dbReference type="PANTHER" id="PTHR43401:SF2">
    <property type="entry name" value="L-THREONINE 3-DEHYDROGENASE"/>
    <property type="match status" value="1"/>
</dbReference>
<evidence type="ECO:0000256" key="5">
    <source>
        <dbReference type="RuleBase" id="RU361277"/>
    </source>
</evidence>
<evidence type="ECO:0000256" key="2">
    <source>
        <dbReference type="ARBA" id="ARBA00022723"/>
    </source>
</evidence>
<dbReference type="Proteomes" id="UP000199258">
    <property type="component" value="Unassembled WGS sequence"/>
</dbReference>
<keyword evidence="4" id="KW-0560">Oxidoreductase</keyword>